<dbReference type="GeneID" id="62207991"/>
<name>A0A8H7AVV0_9PLEO</name>
<gene>
    <name evidence="2" type="ORF">GT037_009766</name>
</gene>
<comment type="caution">
    <text evidence="2">The sequence shown here is derived from an EMBL/GenBank/DDBJ whole genome shotgun (WGS) entry which is preliminary data.</text>
</comment>
<feature type="coiled-coil region" evidence="1">
    <location>
        <begin position="98"/>
        <end position="157"/>
    </location>
</feature>
<keyword evidence="3" id="KW-1185">Reference proteome</keyword>
<protein>
    <submittedName>
        <fullName evidence="2">Uncharacterized protein</fullName>
    </submittedName>
</protein>
<dbReference type="AlphaFoldDB" id="A0A8H7AVV0"/>
<dbReference type="Proteomes" id="UP000596902">
    <property type="component" value="Unassembled WGS sequence"/>
</dbReference>
<evidence type="ECO:0000256" key="1">
    <source>
        <dbReference type="SAM" id="Coils"/>
    </source>
</evidence>
<organism evidence="2 3">
    <name type="scientific">Alternaria burnsii</name>
    <dbReference type="NCBI Taxonomy" id="1187904"/>
    <lineage>
        <taxon>Eukaryota</taxon>
        <taxon>Fungi</taxon>
        <taxon>Dikarya</taxon>
        <taxon>Ascomycota</taxon>
        <taxon>Pezizomycotina</taxon>
        <taxon>Dothideomycetes</taxon>
        <taxon>Pleosporomycetidae</taxon>
        <taxon>Pleosporales</taxon>
        <taxon>Pleosporineae</taxon>
        <taxon>Pleosporaceae</taxon>
        <taxon>Alternaria</taxon>
        <taxon>Alternaria sect. Alternaria</taxon>
    </lineage>
</organism>
<evidence type="ECO:0000313" key="3">
    <source>
        <dbReference type="Proteomes" id="UP000596902"/>
    </source>
</evidence>
<proteinExistence type="predicted"/>
<evidence type="ECO:0000313" key="2">
    <source>
        <dbReference type="EMBL" id="KAF7672256.1"/>
    </source>
</evidence>
<dbReference type="RefSeq" id="XP_038782614.1">
    <property type="nucleotide sequence ID" value="XM_038934813.1"/>
</dbReference>
<keyword evidence="1" id="KW-0175">Coiled coil</keyword>
<dbReference type="EMBL" id="JAAABM010000017">
    <property type="protein sequence ID" value="KAF7672256.1"/>
    <property type="molecule type" value="Genomic_DNA"/>
</dbReference>
<reference evidence="2" key="1">
    <citation type="submission" date="2020-01" db="EMBL/GenBank/DDBJ databases">
        <authorList>
            <person name="Feng Z.H.Z."/>
        </authorList>
    </citation>
    <scope>NUCLEOTIDE SEQUENCE</scope>
    <source>
        <strain evidence="2">CBS107.38</strain>
    </source>
</reference>
<reference evidence="2" key="2">
    <citation type="submission" date="2020-08" db="EMBL/GenBank/DDBJ databases">
        <title>Draft Genome Sequence of Cumin Blight Pathogen Alternaria burnsii.</title>
        <authorList>
            <person name="Feng Z."/>
        </authorList>
    </citation>
    <scope>NUCLEOTIDE SEQUENCE</scope>
    <source>
        <strain evidence="2">CBS107.38</strain>
    </source>
</reference>
<sequence length="177" mass="19533">MSFLLRTSTLVRQRLFTTSTRARGAISMEDVAAAQMTSTPGASVVPRLGRVAKWYLPTMAAVAAGTIYLSKNASSQPRRPLTLGDANANIGFGVTNALNEANRKVHSALELTQEQKNQMLMDSYGERSSLEDMERAIAGMEAKMTAKKDRRRILEEAYGDKASLEDLQRAMELYEVQ</sequence>
<accession>A0A8H7AVV0</accession>